<dbReference type="Gene3D" id="3.90.1340.10">
    <property type="entry name" value="Phage tail collar domain"/>
    <property type="match status" value="1"/>
</dbReference>
<dbReference type="GeneID" id="61356159"/>
<evidence type="ECO:0000313" key="2">
    <source>
        <dbReference type="EMBL" id="KAF7789029.1"/>
    </source>
</evidence>
<dbReference type="InterPro" id="IPR011083">
    <property type="entry name" value="Phage_tail_collar_dom"/>
</dbReference>
<organism evidence="2 3">
    <name type="scientific">Pseudoalteromonas rubra</name>
    <dbReference type="NCBI Taxonomy" id="43658"/>
    <lineage>
        <taxon>Bacteria</taxon>
        <taxon>Pseudomonadati</taxon>
        <taxon>Pseudomonadota</taxon>
        <taxon>Gammaproteobacteria</taxon>
        <taxon>Alteromonadales</taxon>
        <taxon>Pseudoalteromonadaceae</taxon>
        <taxon>Pseudoalteromonas</taxon>
    </lineage>
</organism>
<accession>A0A8T0CEA0</accession>
<dbReference type="EMBL" id="AHCD03000020">
    <property type="protein sequence ID" value="KAF7789029.1"/>
    <property type="molecule type" value="Genomic_DNA"/>
</dbReference>
<dbReference type="RefSeq" id="WP_010382878.1">
    <property type="nucleotide sequence ID" value="NZ_AHCD03000020.1"/>
</dbReference>
<evidence type="ECO:0000259" key="1">
    <source>
        <dbReference type="Pfam" id="PF07484"/>
    </source>
</evidence>
<feature type="domain" description="Phage tail collar" evidence="1">
    <location>
        <begin position="8"/>
        <end position="64"/>
    </location>
</feature>
<dbReference type="SUPFAM" id="SSF88874">
    <property type="entry name" value="Receptor-binding domain of short tail fibre protein gp12"/>
    <property type="match status" value="1"/>
</dbReference>
<dbReference type="AlphaFoldDB" id="A0A8T0CEA0"/>
<comment type="caution">
    <text evidence="2">The sequence shown here is derived from an EMBL/GenBank/DDBJ whole genome shotgun (WGS) entry which is preliminary data.</text>
</comment>
<name>A0A8T0CEA0_9GAMM</name>
<proteinExistence type="predicted"/>
<dbReference type="Pfam" id="PF07484">
    <property type="entry name" value="Collar"/>
    <property type="match status" value="1"/>
</dbReference>
<dbReference type="Proteomes" id="UP000016480">
    <property type="component" value="Unassembled WGS sequence"/>
</dbReference>
<sequence length="183" mass="20164">MQVEAYQGDMMPFAGDYNVEGYGPCDGSFLSINQNQALFTILGTRYGGDGRTVFALPDLRGRSPIRYGAAPGLTPYSPGQRGGLEYTTLTQQNVPAHTHYGTLTIVRNYGNTIMPESGKGYIASELDMFFNPSEFESPDEAHIKGITADKSNLPEQPDSIDIRSPYLAVDWQIRLLGTYPRRA</sequence>
<gene>
    <name evidence="2" type="ORF">PRUB_a2164</name>
</gene>
<evidence type="ECO:0000313" key="3">
    <source>
        <dbReference type="Proteomes" id="UP000016480"/>
    </source>
</evidence>
<reference evidence="2 3" key="1">
    <citation type="journal article" date="2012" name="J. Bacteriol.">
        <title>Genome sequence of the cycloprodigiosin-producing bacterial strain Pseudoalteromonas rubra ATCC 29570(T).</title>
        <authorList>
            <person name="Xie B.B."/>
            <person name="Shu Y.L."/>
            <person name="Qin Q.L."/>
            <person name="Rong J.C."/>
            <person name="Zhang X.Y."/>
            <person name="Chen X.L."/>
            <person name="Zhou B.C."/>
            <person name="Zhang Y.Z."/>
        </authorList>
    </citation>
    <scope>NUCLEOTIDE SEQUENCE [LARGE SCALE GENOMIC DNA]</scope>
    <source>
        <strain evidence="2 3">DSM 6842</strain>
    </source>
</reference>
<dbReference type="InterPro" id="IPR037053">
    <property type="entry name" value="Phage_tail_collar_dom_sf"/>
</dbReference>
<protein>
    <recommendedName>
        <fullName evidence="1">Phage tail collar domain-containing protein</fullName>
    </recommendedName>
</protein>